<feature type="domain" description="General stress protein FMN-binding split barrel" evidence="1">
    <location>
        <begin position="20"/>
        <end position="169"/>
    </location>
</feature>
<organism evidence="2 3">
    <name type="scientific">Mucilaginibacter arboris</name>
    <dbReference type="NCBI Taxonomy" id="2682090"/>
    <lineage>
        <taxon>Bacteria</taxon>
        <taxon>Pseudomonadati</taxon>
        <taxon>Bacteroidota</taxon>
        <taxon>Sphingobacteriia</taxon>
        <taxon>Sphingobacteriales</taxon>
        <taxon>Sphingobacteriaceae</taxon>
        <taxon>Mucilaginibacter</taxon>
    </lineage>
</organism>
<dbReference type="SUPFAM" id="SSF50475">
    <property type="entry name" value="FMN-binding split barrel"/>
    <property type="match status" value="1"/>
</dbReference>
<evidence type="ECO:0000313" key="3">
    <source>
        <dbReference type="Proteomes" id="UP000462014"/>
    </source>
</evidence>
<dbReference type="AlphaFoldDB" id="A0A7K1SZD5"/>
<sequence>MDSINSNQPEDNLKSLAGTEALKKMKEIAEGAQTCFFCTNIKTGSPLAVRPMQVQKVDDDGNLWFLSSKDSHKDSEIKQDDHVHLFFQESHHSGFLNIYGEAFMSDDKAKIKELWDPILKAWFTEGEDDPRISVIKVVPAEAYYWDNKHGDAIAFIKQAASSVIGKTFDDSVEGKLNV</sequence>
<dbReference type="Gene3D" id="2.30.110.10">
    <property type="entry name" value="Electron Transport, Fmn-binding Protein, Chain A"/>
    <property type="match status" value="1"/>
</dbReference>
<dbReference type="InterPro" id="IPR038725">
    <property type="entry name" value="YdaG_split_barrel_FMN-bd"/>
</dbReference>
<dbReference type="RefSeq" id="WP_157568047.1">
    <property type="nucleotide sequence ID" value="NZ_WPIK01000012.1"/>
</dbReference>
<evidence type="ECO:0000259" key="1">
    <source>
        <dbReference type="Pfam" id="PF16242"/>
    </source>
</evidence>
<dbReference type="PANTHER" id="PTHR34818:SF1">
    <property type="entry name" value="PROTEIN BLI-3"/>
    <property type="match status" value="1"/>
</dbReference>
<reference evidence="2 3" key="1">
    <citation type="submission" date="2019-12" db="EMBL/GenBank/DDBJ databases">
        <title>Mucilaginibacter sp. HMF7410 genome sequencing and assembly.</title>
        <authorList>
            <person name="Kang H."/>
            <person name="Cha I."/>
            <person name="Kim H."/>
            <person name="Joh K."/>
        </authorList>
    </citation>
    <scope>NUCLEOTIDE SEQUENCE [LARGE SCALE GENOMIC DNA]</scope>
    <source>
        <strain evidence="2 3">HMF7410</strain>
    </source>
</reference>
<gene>
    <name evidence="2" type="ORF">GO621_13870</name>
</gene>
<dbReference type="EMBL" id="WPIK01000012">
    <property type="protein sequence ID" value="MVN22618.1"/>
    <property type="molecule type" value="Genomic_DNA"/>
</dbReference>
<dbReference type="PANTHER" id="PTHR34818">
    <property type="entry name" value="PROTEIN BLI-3"/>
    <property type="match status" value="1"/>
</dbReference>
<evidence type="ECO:0000313" key="2">
    <source>
        <dbReference type="EMBL" id="MVN22618.1"/>
    </source>
</evidence>
<accession>A0A7K1SZD5</accession>
<dbReference type="Proteomes" id="UP000462014">
    <property type="component" value="Unassembled WGS sequence"/>
</dbReference>
<proteinExistence type="predicted"/>
<dbReference type="InterPro" id="IPR052917">
    <property type="entry name" value="Stress-Dev_Protein"/>
</dbReference>
<dbReference type="Pfam" id="PF16242">
    <property type="entry name" value="Pyrid_ox_like"/>
    <property type="match status" value="1"/>
</dbReference>
<dbReference type="InterPro" id="IPR012349">
    <property type="entry name" value="Split_barrel_FMN-bd"/>
</dbReference>
<name>A0A7K1SZD5_9SPHI</name>
<protein>
    <submittedName>
        <fullName evidence="2">General stress protein</fullName>
    </submittedName>
</protein>
<comment type="caution">
    <text evidence="2">The sequence shown here is derived from an EMBL/GenBank/DDBJ whole genome shotgun (WGS) entry which is preliminary data.</text>
</comment>
<keyword evidence="3" id="KW-1185">Reference proteome</keyword>